<keyword evidence="3" id="KW-0175">Coiled coil</keyword>
<feature type="coiled-coil region" evidence="3">
    <location>
        <begin position="262"/>
        <end position="310"/>
    </location>
</feature>
<dbReference type="InterPro" id="IPR027417">
    <property type="entry name" value="P-loop_NTPase"/>
</dbReference>
<dbReference type="InterPro" id="IPR032781">
    <property type="entry name" value="ABC_tran_Xtn"/>
</dbReference>
<keyword evidence="6" id="KW-1185">Reference proteome</keyword>
<dbReference type="FunFam" id="3.40.50.300:FF:000011">
    <property type="entry name" value="Putative ABC transporter ATP-binding component"/>
    <property type="match status" value="1"/>
</dbReference>
<dbReference type="Pfam" id="PF00005">
    <property type="entry name" value="ABC_tran"/>
    <property type="match status" value="2"/>
</dbReference>
<gene>
    <name evidence="5" type="ORF">GCM10007140_08400</name>
</gene>
<dbReference type="PROSITE" id="PS00211">
    <property type="entry name" value="ABC_TRANSPORTER_1"/>
    <property type="match status" value="2"/>
</dbReference>
<sequence length="623" mass="71987">MIICALDRVSKVFGGTTIFENISLEINEGQRIGLVGRNGTGKTTIFKLITKIEHVDKGNVHVKKGLKIGYLAQVPTFVEEYTVLDVLYTAFSYVRELEKKLRVLEENMAITEEEQKLQKLIEEYGSIQEQFAFAGGYEMESDIQRIVNGLNITPLLHQSFRNLSGGEQTKVGLALILLQKPDLLLLDEPTNHLDIHAVEWLEQFLQEYKGSIIVVSHDRYFLDEVVTKIIDVEDGELHTYNTNYSAFVKEKEERLLQEFHMYQEQQKKIKKMKEAIKRLKEWANQATPPNADLHRRAKSMQKALDRMEKMKRPMLERNKIGLEFEMKDRSGKDVCTFIDVSKAFGDKQLFTDVNMTIQYQERIAFVGQNGTGKSTLLKMILQEIESDSGNVTIGSNVQIGYLSQHVFTTNMNGTVIEAFRDQVAVPEGEARHILAKFLFYGPDVFKKIVSLSGGEKMRLRLAQLMYQNINFLILDEPTNHLDIDSREVLEEALEDFQGTILAVSHDRYLLNKLFPKTAWLVNQQIYTFEGNYSWAKEKLYVPQIEQEKKVIEKQKVKKVVENPPDIIANLESELEQIEEALFQLEQQMLQIEEVDVLQEMNVKKLEKERRREELYSKLDELTA</sequence>
<dbReference type="InterPro" id="IPR017871">
    <property type="entry name" value="ABC_transporter-like_CS"/>
</dbReference>
<proteinExistence type="predicted"/>
<feature type="domain" description="ABC transporter" evidence="4">
    <location>
        <begin position="4"/>
        <end position="259"/>
    </location>
</feature>
<dbReference type="CDD" id="cd03221">
    <property type="entry name" value="ABCF_EF-3"/>
    <property type="match status" value="2"/>
</dbReference>
<dbReference type="InterPro" id="IPR051309">
    <property type="entry name" value="ABCF_ATPase"/>
</dbReference>
<evidence type="ECO:0000259" key="4">
    <source>
        <dbReference type="PROSITE" id="PS50893"/>
    </source>
</evidence>
<dbReference type="Pfam" id="PF12848">
    <property type="entry name" value="ABC_tran_Xtn"/>
    <property type="match status" value="1"/>
</dbReference>
<evidence type="ECO:0000313" key="6">
    <source>
        <dbReference type="Proteomes" id="UP000605259"/>
    </source>
</evidence>
<evidence type="ECO:0000256" key="2">
    <source>
        <dbReference type="ARBA" id="ARBA00022840"/>
    </source>
</evidence>
<dbReference type="PROSITE" id="PS50893">
    <property type="entry name" value="ABC_TRANSPORTER_2"/>
    <property type="match status" value="2"/>
</dbReference>
<reference evidence="5" key="2">
    <citation type="submission" date="2020-09" db="EMBL/GenBank/DDBJ databases">
        <authorList>
            <person name="Sun Q."/>
            <person name="Zhou Y."/>
        </authorList>
    </citation>
    <scope>NUCLEOTIDE SEQUENCE</scope>
    <source>
        <strain evidence="5">CGMCC 1.12698</strain>
    </source>
</reference>
<keyword evidence="2 5" id="KW-0067">ATP-binding</keyword>
<dbReference type="AlphaFoldDB" id="A0A917ALD6"/>
<accession>A0A917ALD6</accession>
<name>A0A917ALD6_9BACI</name>
<evidence type="ECO:0000256" key="1">
    <source>
        <dbReference type="ARBA" id="ARBA00022741"/>
    </source>
</evidence>
<dbReference type="InterPro" id="IPR003439">
    <property type="entry name" value="ABC_transporter-like_ATP-bd"/>
</dbReference>
<dbReference type="EMBL" id="BMFK01000001">
    <property type="protein sequence ID" value="GGE60419.1"/>
    <property type="molecule type" value="Genomic_DNA"/>
</dbReference>
<dbReference type="NCBIfam" id="NF000355">
    <property type="entry name" value="ribo_prot_ABC_F"/>
    <property type="match status" value="1"/>
</dbReference>
<organism evidence="5 6">
    <name type="scientific">Priestia taiwanensis</name>
    <dbReference type="NCBI Taxonomy" id="1347902"/>
    <lineage>
        <taxon>Bacteria</taxon>
        <taxon>Bacillati</taxon>
        <taxon>Bacillota</taxon>
        <taxon>Bacilli</taxon>
        <taxon>Bacillales</taxon>
        <taxon>Bacillaceae</taxon>
        <taxon>Priestia</taxon>
    </lineage>
</organism>
<feature type="domain" description="ABC transporter" evidence="4">
    <location>
        <begin position="335"/>
        <end position="547"/>
    </location>
</feature>
<dbReference type="SMART" id="SM00382">
    <property type="entry name" value="AAA"/>
    <property type="match status" value="2"/>
</dbReference>
<dbReference type="FunFam" id="3.40.50.300:FF:001807">
    <property type="entry name" value="ABC transporter ATP-binding protein"/>
    <property type="match status" value="1"/>
</dbReference>
<dbReference type="GO" id="GO:0016887">
    <property type="term" value="F:ATP hydrolysis activity"/>
    <property type="evidence" value="ECO:0007669"/>
    <property type="project" value="InterPro"/>
</dbReference>
<protein>
    <submittedName>
        <fullName evidence="5">ABC transporter ATP-binding protein</fullName>
    </submittedName>
</protein>
<comment type="caution">
    <text evidence="5">The sequence shown here is derived from an EMBL/GenBank/DDBJ whole genome shotgun (WGS) entry which is preliminary data.</text>
</comment>
<dbReference type="PANTHER" id="PTHR42855:SF2">
    <property type="entry name" value="DRUG RESISTANCE ABC TRANSPORTER,ATP-BINDING PROTEIN"/>
    <property type="match status" value="1"/>
</dbReference>
<dbReference type="InterPro" id="IPR003593">
    <property type="entry name" value="AAA+_ATPase"/>
</dbReference>
<keyword evidence="1" id="KW-0547">Nucleotide-binding</keyword>
<dbReference type="PANTHER" id="PTHR42855">
    <property type="entry name" value="ABC TRANSPORTER ATP-BINDING SUBUNIT"/>
    <property type="match status" value="1"/>
</dbReference>
<evidence type="ECO:0000256" key="3">
    <source>
        <dbReference type="SAM" id="Coils"/>
    </source>
</evidence>
<reference evidence="5" key="1">
    <citation type="journal article" date="2014" name="Int. J. Syst. Evol. Microbiol.">
        <title>Complete genome sequence of Corynebacterium casei LMG S-19264T (=DSM 44701T), isolated from a smear-ripened cheese.</title>
        <authorList>
            <consortium name="US DOE Joint Genome Institute (JGI-PGF)"/>
            <person name="Walter F."/>
            <person name="Albersmeier A."/>
            <person name="Kalinowski J."/>
            <person name="Ruckert C."/>
        </authorList>
    </citation>
    <scope>NUCLEOTIDE SEQUENCE</scope>
    <source>
        <strain evidence="5">CGMCC 1.12698</strain>
    </source>
</reference>
<dbReference type="Proteomes" id="UP000605259">
    <property type="component" value="Unassembled WGS sequence"/>
</dbReference>
<feature type="coiled-coil region" evidence="3">
    <location>
        <begin position="94"/>
        <end position="130"/>
    </location>
</feature>
<dbReference type="Gene3D" id="3.40.50.300">
    <property type="entry name" value="P-loop containing nucleotide triphosphate hydrolases"/>
    <property type="match status" value="2"/>
</dbReference>
<evidence type="ECO:0000313" key="5">
    <source>
        <dbReference type="EMBL" id="GGE60419.1"/>
    </source>
</evidence>
<dbReference type="SUPFAM" id="SSF52540">
    <property type="entry name" value="P-loop containing nucleoside triphosphate hydrolases"/>
    <property type="match status" value="2"/>
</dbReference>
<feature type="coiled-coil region" evidence="3">
    <location>
        <begin position="567"/>
        <end position="617"/>
    </location>
</feature>
<dbReference type="GO" id="GO:0005524">
    <property type="term" value="F:ATP binding"/>
    <property type="evidence" value="ECO:0007669"/>
    <property type="project" value="UniProtKB-KW"/>
</dbReference>